<dbReference type="InterPro" id="IPR039447">
    <property type="entry name" value="UreH-like_TM_dom"/>
</dbReference>
<keyword evidence="1" id="KW-0812">Transmembrane</keyword>
<reference evidence="5" key="1">
    <citation type="submission" date="2017-09" db="EMBL/GenBank/DDBJ databases">
        <title>Depth-based differentiation of microbial function through sediment-hosted aquifers and enrichment of novel symbionts in the deep terrestrial subsurface.</title>
        <authorList>
            <person name="Probst A.J."/>
            <person name="Ladd B."/>
            <person name="Jarett J.K."/>
            <person name="Geller-Mcgrath D.E."/>
            <person name="Sieber C.M.K."/>
            <person name="Emerson J.B."/>
            <person name="Anantharaman K."/>
            <person name="Thomas B.C."/>
            <person name="Malmstrom R."/>
            <person name="Stieglmeier M."/>
            <person name="Klingl A."/>
            <person name="Woyke T."/>
            <person name="Ryan C.M."/>
            <person name="Banfield J.F."/>
        </authorList>
    </citation>
    <scope>NUCLEOTIDE SEQUENCE [LARGE SCALE GENOMIC DNA]</scope>
</reference>
<dbReference type="AlphaFoldDB" id="A0A2H0WTB3"/>
<feature type="transmembrane region" description="Helical" evidence="1">
    <location>
        <begin position="131"/>
        <end position="157"/>
    </location>
</feature>
<dbReference type="InterPro" id="IPR036163">
    <property type="entry name" value="HMA_dom_sf"/>
</dbReference>
<dbReference type="PANTHER" id="PTHR42208">
    <property type="entry name" value="HEAVY METAL TRANSPORTER-RELATED"/>
    <property type="match status" value="1"/>
</dbReference>
<dbReference type="InterPro" id="IPR008972">
    <property type="entry name" value="Cupredoxin"/>
</dbReference>
<proteinExistence type="predicted"/>
<evidence type="ECO:0000259" key="3">
    <source>
        <dbReference type="Pfam" id="PF13473"/>
    </source>
</evidence>
<dbReference type="SUPFAM" id="SSF49503">
    <property type="entry name" value="Cupredoxins"/>
    <property type="match status" value="1"/>
</dbReference>
<evidence type="ECO:0000313" key="5">
    <source>
        <dbReference type="Proteomes" id="UP000231198"/>
    </source>
</evidence>
<dbReference type="GO" id="GO:0046872">
    <property type="term" value="F:metal ion binding"/>
    <property type="evidence" value="ECO:0007669"/>
    <property type="project" value="InterPro"/>
</dbReference>
<comment type="caution">
    <text evidence="4">The sequence shown here is derived from an EMBL/GenBank/DDBJ whole genome shotgun (WGS) entry which is preliminary data.</text>
</comment>
<name>A0A2H0WTB3_9BACT</name>
<dbReference type="Pfam" id="PF13473">
    <property type="entry name" value="Cupredoxin_1"/>
    <property type="match status" value="1"/>
</dbReference>
<dbReference type="Gene3D" id="3.30.70.100">
    <property type="match status" value="1"/>
</dbReference>
<feature type="transmembrane region" description="Helical" evidence="1">
    <location>
        <begin position="95"/>
        <end position="119"/>
    </location>
</feature>
<protein>
    <submittedName>
        <fullName evidence="4">Uncharacterized protein</fullName>
    </submittedName>
</protein>
<dbReference type="EMBL" id="PEZG01000026">
    <property type="protein sequence ID" value="PIS15912.1"/>
    <property type="molecule type" value="Genomic_DNA"/>
</dbReference>
<organism evidence="4 5">
    <name type="scientific">Candidatus Roizmanbacteria bacterium CG09_land_8_20_14_0_10_41_9</name>
    <dbReference type="NCBI Taxonomy" id="1974850"/>
    <lineage>
        <taxon>Bacteria</taxon>
        <taxon>Candidatus Roizmaniibacteriota</taxon>
    </lineage>
</organism>
<sequence length="461" mass="49647">MGRGAEEIIIYNNMKNKNPNTTFFISGLHCKSCKIIIEQKIRDTYRIHASVSMGDNTVTLEKTDPRVNEHSLNALFEAEGYTFSHSSLKKEKLDIFQLLFIVITAAVLINLFIFIGNATSVSSTVSATSPLFAYFIFGALASISSCAALVGGIILSLSRQWSRGGATSHISFHAGRLISFAILGGVLGLIGGAIRLTPFFTAFLIIAVSIFMIGLGFQMIGISAFQKFQISLPTSVMKKALGVRSSQNSLIPFFIGAFTFFLPCGFTLSTQSIALISGGALKGSLIMFSFALGTLPALAFISASSNTLFQNPKFSIAFSKIAGILVFFFAVTNISSQLNVLGFSSPSILGPSTNVVRQDTNNSSGLVPIVDGKQLLKMNASSRGYDPNYFKIKTGVPVRWEVTDTGTSGCTNAIISRSLFEGQIDLTPGKTTAKEFTPRQPGKYRFSCWMGMVTGTIEVVN</sequence>
<keyword evidence="1" id="KW-1133">Transmembrane helix</keyword>
<dbReference type="InterPro" id="IPR028096">
    <property type="entry name" value="EfeO_Cupredoxin"/>
</dbReference>
<evidence type="ECO:0000256" key="1">
    <source>
        <dbReference type="SAM" id="Phobius"/>
    </source>
</evidence>
<keyword evidence="1" id="KW-0472">Membrane</keyword>
<feature type="domain" description="EfeO-type cupredoxin-like" evidence="3">
    <location>
        <begin position="373"/>
        <end position="457"/>
    </location>
</feature>
<feature type="transmembrane region" description="Helical" evidence="1">
    <location>
        <begin position="314"/>
        <end position="331"/>
    </location>
</feature>
<dbReference type="Pfam" id="PF13386">
    <property type="entry name" value="DsbD_2"/>
    <property type="match status" value="1"/>
</dbReference>
<evidence type="ECO:0000313" key="4">
    <source>
        <dbReference type="EMBL" id="PIS15912.1"/>
    </source>
</evidence>
<feature type="domain" description="Urease accessory protein UreH-like transmembrane" evidence="2">
    <location>
        <begin position="134"/>
        <end position="331"/>
    </location>
</feature>
<feature type="transmembrane region" description="Helical" evidence="1">
    <location>
        <begin position="280"/>
        <end position="302"/>
    </location>
</feature>
<feature type="transmembrane region" description="Helical" evidence="1">
    <location>
        <begin position="202"/>
        <end position="228"/>
    </location>
</feature>
<accession>A0A2H0WTB3</accession>
<dbReference type="Proteomes" id="UP000231198">
    <property type="component" value="Unassembled WGS sequence"/>
</dbReference>
<dbReference type="Gene3D" id="2.60.40.420">
    <property type="entry name" value="Cupredoxins - blue copper proteins"/>
    <property type="match status" value="1"/>
</dbReference>
<feature type="transmembrane region" description="Helical" evidence="1">
    <location>
        <begin position="249"/>
        <end position="268"/>
    </location>
</feature>
<gene>
    <name evidence="4" type="ORF">COT62_01250</name>
</gene>
<feature type="transmembrane region" description="Helical" evidence="1">
    <location>
        <begin position="177"/>
        <end position="196"/>
    </location>
</feature>
<evidence type="ECO:0000259" key="2">
    <source>
        <dbReference type="Pfam" id="PF13386"/>
    </source>
</evidence>
<dbReference type="PANTHER" id="PTHR42208:SF1">
    <property type="entry name" value="HEAVY METAL TRANSPORTER"/>
    <property type="match status" value="1"/>
</dbReference>
<dbReference type="SUPFAM" id="SSF55008">
    <property type="entry name" value="HMA, heavy metal-associated domain"/>
    <property type="match status" value="1"/>
</dbReference>